<feature type="binding site" evidence="4">
    <location>
        <position position="65"/>
    </location>
    <ligand>
        <name>substrate</name>
    </ligand>
</feature>
<dbReference type="GO" id="GO:0046872">
    <property type="term" value="F:metal ion binding"/>
    <property type="evidence" value="ECO:0007669"/>
    <property type="project" value="UniProtKB-KW"/>
</dbReference>
<keyword evidence="2 4" id="KW-0547">Nucleotide-binding</keyword>
<evidence type="ECO:0000256" key="3">
    <source>
        <dbReference type="ARBA" id="ARBA00022840"/>
    </source>
</evidence>
<comment type="caution">
    <text evidence="6">The sequence shown here is derived from an EMBL/GenBank/DDBJ whole genome shotgun (WGS) entry which is preliminary data.</text>
</comment>
<dbReference type="GO" id="GO:0005524">
    <property type="term" value="F:ATP binding"/>
    <property type="evidence" value="ECO:0007669"/>
    <property type="project" value="UniProtKB-KW"/>
</dbReference>
<sequence>MASALTFIMNEEERQVLRGSLRHARRNLNADQQSEAAQCLHDLVVGQDFFVDASHIAFYKSIDGEIDLELLLSKALAEGKSCYLPIIPIENVDQMSFAPYDNNTALTQNQWGIGEPPAPDELILPTSFDVVFVPLVGFNTNCFRLGMGKGFYDRTFSFKISNRHSRPLLVGLAHECQLNETFPVASWDVRLDAVITAEKIYRPDTA</sequence>
<keyword evidence="5" id="KW-0460">Magnesium</keyword>
<comment type="catalytic activity">
    <reaction evidence="5">
        <text>(6S)-5-formyl-5,6,7,8-tetrahydrofolate + ATP = (6R)-5,10-methenyltetrahydrofolate + ADP + phosphate</text>
        <dbReference type="Rhea" id="RHEA:10488"/>
        <dbReference type="ChEBI" id="CHEBI:30616"/>
        <dbReference type="ChEBI" id="CHEBI:43474"/>
        <dbReference type="ChEBI" id="CHEBI:57455"/>
        <dbReference type="ChEBI" id="CHEBI:57457"/>
        <dbReference type="ChEBI" id="CHEBI:456216"/>
        <dbReference type="EC" id="6.3.3.2"/>
    </reaction>
</comment>
<feature type="binding site" evidence="4">
    <location>
        <begin position="14"/>
        <end position="18"/>
    </location>
    <ligand>
        <name>ATP</name>
        <dbReference type="ChEBI" id="CHEBI:30616"/>
    </ligand>
</feature>
<accession>A0A2A5WEG4</accession>
<dbReference type="SUPFAM" id="SSF100950">
    <property type="entry name" value="NagB/RpiA/CoA transferase-like"/>
    <property type="match status" value="1"/>
</dbReference>
<dbReference type="EMBL" id="NTJZ01000002">
    <property type="protein sequence ID" value="PDH34869.1"/>
    <property type="molecule type" value="Genomic_DNA"/>
</dbReference>
<dbReference type="PIRSF" id="PIRSF006806">
    <property type="entry name" value="FTHF_cligase"/>
    <property type="match status" value="1"/>
</dbReference>
<dbReference type="GO" id="GO:0009396">
    <property type="term" value="P:folic acid-containing compound biosynthetic process"/>
    <property type="evidence" value="ECO:0007669"/>
    <property type="project" value="TreeGrafter"/>
</dbReference>
<dbReference type="AlphaFoldDB" id="A0A2A5WEG4"/>
<evidence type="ECO:0000256" key="2">
    <source>
        <dbReference type="ARBA" id="ARBA00022741"/>
    </source>
</evidence>
<comment type="cofactor">
    <cofactor evidence="5">
        <name>Mg(2+)</name>
        <dbReference type="ChEBI" id="CHEBI:18420"/>
    </cofactor>
</comment>
<proteinExistence type="inferred from homology"/>
<dbReference type="NCBIfam" id="TIGR02727">
    <property type="entry name" value="MTHFS_bact"/>
    <property type="match status" value="1"/>
</dbReference>
<keyword evidence="6" id="KW-0436">Ligase</keyword>
<keyword evidence="5" id="KW-0479">Metal-binding</keyword>
<evidence type="ECO:0000256" key="1">
    <source>
        <dbReference type="ARBA" id="ARBA00010638"/>
    </source>
</evidence>
<evidence type="ECO:0000256" key="5">
    <source>
        <dbReference type="RuleBase" id="RU361279"/>
    </source>
</evidence>
<dbReference type="Proteomes" id="UP000219329">
    <property type="component" value="Unassembled WGS sequence"/>
</dbReference>
<organism evidence="6 7">
    <name type="scientific">OM182 bacterium MED-G28</name>
    <dbReference type="NCBI Taxonomy" id="1986256"/>
    <lineage>
        <taxon>Bacteria</taxon>
        <taxon>Pseudomonadati</taxon>
        <taxon>Pseudomonadota</taxon>
        <taxon>Gammaproteobacteria</taxon>
        <taxon>OMG group</taxon>
        <taxon>OM182 clade</taxon>
    </lineage>
</organism>
<dbReference type="Pfam" id="PF01812">
    <property type="entry name" value="5-FTHF_cyc-lig"/>
    <property type="match status" value="1"/>
</dbReference>
<dbReference type="PANTHER" id="PTHR23407:SF1">
    <property type="entry name" value="5-FORMYLTETRAHYDROFOLATE CYCLO-LIGASE"/>
    <property type="match status" value="1"/>
</dbReference>
<dbReference type="PANTHER" id="PTHR23407">
    <property type="entry name" value="ATPASE INHIBITOR/5-FORMYLTETRAHYDROFOLATE CYCLO-LIGASE"/>
    <property type="match status" value="1"/>
</dbReference>
<evidence type="ECO:0000313" key="7">
    <source>
        <dbReference type="Proteomes" id="UP000219329"/>
    </source>
</evidence>
<evidence type="ECO:0000256" key="4">
    <source>
        <dbReference type="PIRSR" id="PIRSR006806-1"/>
    </source>
</evidence>
<feature type="binding site" evidence="4">
    <location>
        <begin position="144"/>
        <end position="152"/>
    </location>
    <ligand>
        <name>ATP</name>
        <dbReference type="ChEBI" id="CHEBI:30616"/>
    </ligand>
</feature>
<keyword evidence="3 4" id="KW-0067">ATP-binding</keyword>
<reference evidence="6 7" key="1">
    <citation type="submission" date="2017-08" db="EMBL/GenBank/DDBJ databases">
        <title>Fine stratification of microbial communities through a metagenomic profile of the photic zone.</title>
        <authorList>
            <person name="Haro-Moreno J.M."/>
            <person name="Lopez-Perez M."/>
            <person name="De La Torre J."/>
            <person name="Picazo A."/>
            <person name="Camacho A."/>
            <person name="Rodriguez-Valera F."/>
        </authorList>
    </citation>
    <scope>NUCLEOTIDE SEQUENCE [LARGE SCALE GENOMIC DNA]</scope>
    <source>
        <strain evidence="6">MED-G28</strain>
    </source>
</reference>
<evidence type="ECO:0000313" key="6">
    <source>
        <dbReference type="EMBL" id="PDH34869.1"/>
    </source>
</evidence>
<dbReference type="InterPro" id="IPR024185">
    <property type="entry name" value="FTHF_cligase-like_sf"/>
</dbReference>
<dbReference type="Gene3D" id="3.40.50.10420">
    <property type="entry name" value="NagB/RpiA/CoA transferase-like"/>
    <property type="match status" value="1"/>
</dbReference>
<comment type="similarity">
    <text evidence="1 5">Belongs to the 5-formyltetrahydrofolate cyclo-ligase family.</text>
</comment>
<dbReference type="InterPro" id="IPR002698">
    <property type="entry name" value="FTHF_cligase"/>
</dbReference>
<dbReference type="GO" id="GO:0030272">
    <property type="term" value="F:5-formyltetrahydrofolate cyclo-ligase activity"/>
    <property type="evidence" value="ECO:0007669"/>
    <property type="project" value="UniProtKB-EC"/>
</dbReference>
<protein>
    <recommendedName>
        <fullName evidence="5">5-formyltetrahydrofolate cyclo-ligase</fullName>
        <ecNumber evidence="5">6.3.3.2</ecNumber>
    </recommendedName>
</protein>
<dbReference type="GO" id="GO:0035999">
    <property type="term" value="P:tetrahydrofolate interconversion"/>
    <property type="evidence" value="ECO:0007669"/>
    <property type="project" value="TreeGrafter"/>
</dbReference>
<name>A0A2A5WEG4_9GAMM</name>
<dbReference type="InterPro" id="IPR037171">
    <property type="entry name" value="NagB/RpiA_transferase-like"/>
</dbReference>
<dbReference type="EC" id="6.3.3.2" evidence="5"/>
<gene>
    <name evidence="6" type="ORF">CNF02_02260</name>
</gene>